<evidence type="ECO:0000313" key="4">
    <source>
        <dbReference type="RefSeq" id="XP_026685143.1"/>
    </source>
</evidence>
<proteinExistence type="predicted"/>
<feature type="compositionally biased region" description="Basic and acidic residues" evidence="1">
    <location>
        <begin position="135"/>
        <end position="147"/>
    </location>
</feature>
<dbReference type="AlphaFoldDB" id="A0A3Q0JDU4"/>
<name>A0A3Q0JDU4_DIACI</name>
<dbReference type="PANTHER" id="PTHR39072">
    <property type="entry name" value="RE48511P"/>
    <property type="match status" value="1"/>
</dbReference>
<feature type="compositionally biased region" description="Basic and acidic residues" evidence="1">
    <location>
        <begin position="746"/>
        <end position="769"/>
    </location>
</feature>
<dbReference type="GeneID" id="103517130"/>
<feature type="chain" id="PRO_5018305980" evidence="2">
    <location>
        <begin position="21"/>
        <end position="929"/>
    </location>
</feature>
<reference evidence="4" key="1">
    <citation type="submission" date="2025-08" db="UniProtKB">
        <authorList>
            <consortium name="RefSeq"/>
        </authorList>
    </citation>
    <scope>IDENTIFICATION</scope>
</reference>
<dbReference type="PaxDb" id="121845-A0A3Q0JDU4"/>
<keyword evidence="3" id="KW-1185">Reference proteome</keyword>
<feature type="compositionally biased region" description="Basic and acidic residues" evidence="1">
    <location>
        <begin position="530"/>
        <end position="553"/>
    </location>
</feature>
<dbReference type="KEGG" id="dci:103517130"/>
<accession>A0A3Q0JDU4</accession>
<organism evidence="3 4">
    <name type="scientific">Diaphorina citri</name>
    <name type="common">Asian citrus psyllid</name>
    <dbReference type="NCBI Taxonomy" id="121845"/>
    <lineage>
        <taxon>Eukaryota</taxon>
        <taxon>Metazoa</taxon>
        <taxon>Ecdysozoa</taxon>
        <taxon>Arthropoda</taxon>
        <taxon>Hexapoda</taxon>
        <taxon>Insecta</taxon>
        <taxon>Pterygota</taxon>
        <taxon>Neoptera</taxon>
        <taxon>Paraneoptera</taxon>
        <taxon>Hemiptera</taxon>
        <taxon>Sternorrhyncha</taxon>
        <taxon>Psylloidea</taxon>
        <taxon>Psyllidae</taxon>
        <taxon>Diaphorininae</taxon>
        <taxon>Diaphorina</taxon>
    </lineage>
</organism>
<sequence>MRYLLISVLHIFLQVWLASAAVYVPSAGPVYITPEKDQAASSIEEATPSPTPSVSSNADAIMTTQTVYGFLDFTTTMGNTVMVFSPNSAAPVVVSTESSKPEEVTKVEVIETKPIETTPQSVEEIKPSKTIVEQKTNEKKNSNDKKSQEKKVVSSVFAVVSSPFVEEVKEEKTEKTPVKEEIKEEVQKVESKIVKQENIVVKEERIEKPEKKDDVVEKKKPVVFTKVEIREGPTEEKVEKVPKFTTVESVKESVSQEKSVRVEPKVEKKAPVITTKVEVKTSESSDEPREVKEEQKVSNVRVEVVTHREEVEERGTTESDVDSEPAVEVTGILKPLAILSSKVEVVAEEPATIVGNNIGETPEYYDFLSRQPSEVVDETFRVIDLKPSAPNKVYQKPLRTYDGKLNIRPSKNNPLNNDELQPTGLVTSLGGTIVQDGLTTVHETSVLVYLVIWLFSQLYTVSLPQLENARVTQGPKRFQNNRFQKPPGPSAPELATYSVFSEPASTAAPSLGSGGRRFSPSGNGRRKSNKEKEYSYKDESSGKSDRSRGFKNKENAKIVASNVESSTSSSIYKFKLQRPSGRWQYKTTPKPRVAIRRTDDNLDNSTLSNQPAQLIPDIQIDPDQEISGSGIFPALQHDQDDAVVQDIVPTVAAETLKVAISTPADFKDVYYEIATIRSPYSFQVRESIDILNFTLNNRFQKPPGPSAPELATYSVFSEPASTAAPSLGSGGRRFSPSGNGRRKSNKEKEYSYKDESSGKSDRSRGFKNKENAKIVASNVESSTSSSIYKFKLQRPSGNPEQNLNPTSEEDKANLLNGYGRGLLEELHHPTIIRRTDDNLDNSTLSNQPAQLIPDIQIDPDQEISGSGIFPALQHDQDDAVVQDIVPTVAAETLKVAISTPADFKDVYYEIATIRSPYSFQEFSGFVTAI</sequence>
<dbReference type="RefSeq" id="XP_026685143.1">
    <property type="nucleotide sequence ID" value="XM_026829342.1"/>
</dbReference>
<feature type="non-terminal residue" evidence="4">
    <location>
        <position position="929"/>
    </location>
</feature>
<evidence type="ECO:0000313" key="3">
    <source>
        <dbReference type="Proteomes" id="UP000079169"/>
    </source>
</evidence>
<keyword evidence="2" id="KW-0732">Signal</keyword>
<feature type="region of interest" description="Disordered" evidence="1">
    <location>
        <begin position="721"/>
        <end position="769"/>
    </location>
</feature>
<dbReference type="Proteomes" id="UP000079169">
    <property type="component" value="Unplaced"/>
</dbReference>
<gene>
    <name evidence="4" type="primary">LOC103517130</name>
</gene>
<protein>
    <submittedName>
        <fullName evidence="4">Uncharacterized protein LOC103517130</fullName>
    </submittedName>
</protein>
<evidence type="ECO:0000256" key="1">
    <source>
        <dbReference type="SAM" id="MobiDB-lite"/>
    </source>
</evidence>
<dbReference type="PANTHER" id="PTHR39072:SF3">
    <property type="entry name" value="RE48511P"/>
    <property type="match status" value="1"/>
</dbReference>
<feature type="signal peptide" evidence="2">
    <location>
        <begin position="1"/>
        <end position="20"/>
    </location>
</feature>
<feature type="region of interest" description="Disordered" evidence="1">
    <location>
        <begin position="128"/>
        <end position="147"/>
    </location>
</feature>
<evidence type="ECO:0000256" key="2">
    <source>
        <dbReference type="SAM" id="SignalP"/>
    </source>
</evidence>
<feature type="region of interest" description="Disordered" evidence="1">
    <location>
        <begin position="505"/>
        <end position="553"/>
    </location>
</feature>